<dbReference type="AlphaFoldDB" id="A0A7J2THX5"/>
<dbReference type="Gene3D" id="1.10.260.40">
    <property type="entry name" value="lambda repressor-like DNA-binding domains"/>
    <property type="match status" value="1"/>
</dbReference>
<dbReference type="SUPFAM" id="SSF47413">
    <property type="entry name" value="lambda repressor-like DNA-binding domains"/>
    <property type="match status" value="1"/>
</dbReference>
<dbReference type="PIRSF" id="PIRSF005978">
    <property type="entry name" value="HTH_MJ0621_prd"/>
    <property type="match status" value="1"/>
</dbReference>
<name>A0A7J2THX5_ARCFL</name>
<dbReference type="PROSITE" id="PS50943">
    <property type="entry name" value="HTH_CROC1"/>
    <property type="match status" value="1"/>
</dbReference>
<organism evidence="2">
    <name type="scientific">Archaeoglobus fulgidus</name>
    <dbReference type="NCBI Taxonomy" id="2234"/>
    <lineage>
        <taxon>Archaea</taxon>
        <taxon>Methanobacteriati</taxon>
        <taxon>Methanobacteriota</taxon>
        <taxon>Archaeoglobi</taxon>
        <taxon>Archaeoglobales</taxon>
        <taxon>Archaeoglobaceae</taxon>
        <taxon>Archaeoglobus</taxon>
    </lineage>
</organism>
<dbReference type="GO" id="GO:0003677">
    <property type="term" value="F:DNA binding"/>
    <property type="evidence" value="ECO:0007669"/>
    <property type="project" value="InterPro"/>
</dbReference>
<accession>A0A7J2THX5</accession>
<dbReference type="SMART" id="SM00530">
    <property type="entry name" value="HTH_XRE"/>
    <property type="match status" value="1"/>
</dbReference>
<proteinExistence type="predicted"/>
<evidence type="ECO:0000313" key="2">
    <source>
        <dbReference type="EMBL" id="HEH34691.1"/>
    </source>
</evidence>
<dbReference type="InterPro" id="IPR010982">
    <property type="entry name" value="Lambda_DNA-bd_dom_sf"/>
</dbReference>
<dbReference type="InterPro" id="IPR001387">
    <property type="entry name" value="Cro/C1-type_HTH"/>
</dbReference>
<dbReference type="InterPro" id="IPR016472">
    <property type="entry name" value="Tscrpt_reg_MJ0621_prd"/>
</dbReference>
<protein>
    <submittedName>
        <fullName evidence="2">Helix-turn-helix domain-containing protein</fullName>
    </submittedName>
</protein>
<feature type="domain" description="HTH cro/C1-type" evidence="1">
    <location>
        <begin position="22"/>
        <end position="65"/>
    </location>
</feature>
<dbReference type="Pfam" id="PF01381">
    <property type="entry name" value="HTH_3"/>
    <property type="match status" value="1"/>
</dbReference>
<sequence length="172" mass="19450">MNPRELIASLLLDEEFGKRLEKIIREDLRMSIRDFARRTGISESTIYKLISGKREPNLKTLKKIALGIEEIMSRREIFIAVIASRAVLNALTIYEIEIDRKRIAVREYSANSFEEAIISAIRAERDGARAIVCAPILSPTIEKIVSVPIVTILPKEDLFRAIETAAKKVASR</sequence>
<reference evidence="2" key="1">
    <citation type="journal article" date="2020" name="mSystems">
        <title>Genome- and Community-Level Interaction Insights into Carbon Utilization and Element Cycling Functions of Hydrothermarchaeota in Hydrothermal Sediment.</title>
        <authorList>
            <person name="Zhou Z."/>
            <person name="Liu Y."/>
            <person name="Xu W."/>
            <person name="Pan J."/>
            <person name="Luo Z.H."/>
            <person name="Li M."/>
        </authorList>
    </citation>
    <scope>NUCLEOTIDE SEQUENCE [LARGE SCALE GENOMIC DNA]</scope>
    <source>
        <strain evidence="2">SpSt-26</strain>
    </source>
</reference>
<dbReference type="EMBL" id="DSLA01000017">
    <property type="protein sequence ID" value="HEH34691.1"/>
    <property type="molecule type" value="Genomic_DNA"/>
</dbReference>
<comment type="caution">
    <text evidence="2">The sequence shown here is derived from an EMBL/GenBank/DDBJ whole genome shotgun (WGS) entry which is preliminary data.</text>
</comment>
<evidence type="ECO:0000259" key="1">
    <source>
        <dbReference type="PROSITE" id="PS50943"/>
    </source>
</evidence>
<gene>
    <name evidence="2" type="ORF">ENP88_00735</name>
</gene>
<dbReference type="CDD" id="cd00093">
    <property type="entry name" value="HTH_XRE"/>
    <property type="match status" value="1"/>
</dbReference>